<dbReference type="GeneID" id="93164175"/>
<dbReference type="Pfam" id="PF00480">
    <property type="entry name" value="ROK"/>
    <property type="match status" value="1"/>
</dbReference>
<dbReference type="Pfam" id="PF13412">
    <property type="entry name" value="HTH_24"/>
    <property type="match status" value="1"/>
</dbReference>
<dbReference type="InterPro" id="IPR036390">
    <property type="entry name" value="WH_DNA-bd_sf"/>
</dbReference>
<dbReference type="SUPFAM" id="SSF46785">
    <property type="entry name" value="Winged helix' DNA-binding domain"/>
    <property type="match status" value="1"/>
</dbReference>
<organism evidence="4 5">
    <name type="scientific">[Clostridium] citroniae WAL-19142</name>
    <dbReference type="NCBI Taxonomy" id="742734"/>
    <lineage>
        <taxon>Bacteria</taxon>
        <taxon>Bacillati</taxon>
        <taxon>Bacillota</taxon>
        <taxon>Clostridia</taxon>
        <taxon>Lachnospirales</taxon>
        <taxon>Lachnospiraceae</taxon>
        <taxon>Enterocloster</taxon>
    </lineage>
</organism>
<name>A0A0J9C5Q3_9FIRM</name>
<dbReference type="OrthoDB" id="9796533at2"/>
<evidence type="ECO:0000313" key="5">
    <source>
        <dbReference type="Proteomes" id="UP000037392"/>
    </source>
</evidence>
<dbReference type="InterPro" id="IPR036388">
    <property type="entry name" value="WH-like_DNA-bd_sf"/>
</dbReference>
<dbReference type="PATRIC" id="fig|742734.4.peg.2701"/>
<protein>
    <recommendedName>
        <fullName evidence="6">HTH crp-type domain-containing protein</fullName>
    </recommendedName>
</protein>
<evidence type="ECO:0000256" key="3">
    <source>
        <dbReference type="ARBA" id="ARBA00022629"/>
    </source>
</evidence>
<dbReference type="RefSeq" id="WP_048929964.1">
    <property type="nucleotide sequence ID" value="NZ_KQ235878.1"/>
</dbReference>
<accession>A0A0J9C5Q3</accession>
<gene>
    <name evidence="4" type="ORF">HMPREF9470_02519</name>
</gene>
<dbReference type="PANTHER" id="PTHR18964:SF170">
    <property type="entry name" value="SUGAR KINASE"/>
    <property type="match status" value="1"/>
</dbReference>
<evidence type="ECO:0000256" key="1">
    <source>
        <dbReference type="ARBA" id="ARBA00002486"/>
    </source>
</evidence>
<comment type="caution">
    <text evidence="4">The sequence shown here is derived from an EMBL/GenBank/DDBJ whole genome shotgun (WGS) entry which is preliminary data.</text>
</comment>
<evidence type="ECO:0008006" key="6">
    <source>
        <dbReference type="Google" id="ProtNLM"/>
    </source>
</evidence>
<dbReference type="InterPro" id="IPR000600">
    <property type="entry name" value="ROK"/>
</dbReference>
<dbReference type="AlphaFoldDB" id="A0A0J9C5Q3"/>
<keyword evidence="3" id="KW-0119">Carbohydrate metabolism</keyword>
<dbReference type="Proteomes" id="UP000037392">
    <property type="component" value="Unassembled WGS sequence"/>
</dbReference>
<comment type="similarity">
    <text evidence="2">Belongs to the ROK (NagC/XylR) family.</text>
</comment>
<dbReference type="GO" id="GO:0042732">
    <property type="term" value="P:D-xylose metabolic process"/>
    <property type="evidence" value="ECO:0007669"/>
    <property type="project" value="UniProtKB-KW"/>
</dbReference>
<dbReference type="SUPFAM" id="SSF53067">
    <property type="entry name" value="Actin-like ATPase domain"/>
    <property type="match status" value="1"/>
</dbReference>
<dbReference type="InterPro" id="IPR043129">
    <property type="entry name" value="ATPase_NBD"/>
</dbReference>
<proteinExistence type="inferred from homology"/>
<comment type="function">
    <text evidence="1">Transcriptional repressor of xylose-utilizing enzymes.</text>
</comment>
<evidence type="ECO:0000313" key="4">
    <source>
        <dbReference type="EMBL" id="KMW19779.1"/>
    </source>
</evidence>
<reference evidence="4 5" key="1">
    <citation type="submission" date="2011-04" db="EMBL/GenBank/DDBJ databases">
        <title>The Genome Sequence of Clostridium citroniae WAL-19142.</title>
        <authorList>
            <consortium name="The Broad Institute Genome Sequencing Platform"/>
            <person name="Earl A."/>
            <person name="Ward D."/>
            <person name="Feldgarden M."/>
            <person name="Gevers D."/>
            <person name="Warren Y.A."/>
            <person name="Tyrrell K.L."/>
            <person name="Citron D.M."/>
            <person name="Goldstein E.J."/>
            <person name="Daigneault M."/>
            <person name="Allen-Vercoe E."/>
            <person name="Young S.K."/>
            <person name="Zeng Q."/>
            <person name="Gargeya S."/>
            <person name="Fitzgerald M."/>
            <person name="Haas B."/>
            <person name="Abouelleil A."/>
            <person name="Alvarado L."/>
            <person name="Arachchi H.M."/>
            <person name="Berlin A."/>
            <person name="Brown A."/>
            <person name="Chapman S.B."/>
            <person name="Chen Z."/>
            <person name="Dunbar C."/>
            <person name="Freedman E."/>
            <person name="Gearin G."/>
            <person name="Gellesch M."/>
            <person name="Goldberg J."/>
            <person name="Griggs A."/>
            <person name="Gujja S."/>
            <person name="Heilman E.R."/>
            <person name="Heiman D."/>
            <person name="Howarth C."/>
            <person name="Larson L."/>
            <person name="Lui A."/>
            <person name="MacDonald P.J."/>
            <person name="Mehta T."/>
            <person name="Montmayeur A."/>
            <person name="Murphy C."/>
            <person name="Neiman D."/>
            <person name="Pearson M."/>
            <person name="Priest M."/>
            <person name="Roberts A."/>
            <person name="Saif S."/>
            <person name="Shea T."/>
            <person name="Shenoy N."/>
            <person name="Sisk P."/>
            <person name="Stolte C."/>
            <person name="Sykes S."/>
            <person name="White J."/>
            <person name="Yandava C."/>
            <person name="Wortman J."/>
            <person name="Nusbaum C."/>
            <person name="Birren B."/>
        </authorList>
    </citation>
    <scope>NUCLEOTIDE SEQUENCE [LARGE SCALE GENOMIC DNA]</scope>
    <source>
        <strain evidence="4 5">WAL-19142</strain>
    </source>
</reference>
<sequence length="379" mass="42332">MKINEKAAEKKRLNKARIASHIRLRKHISKPELAVELGLSMPTVLQNVKELMKAGIVEEVGEYESTGGRKAKALSVVKSVKYAAGIDITANHVSYVIIDLNGDAVCGHRIRRRYENTSEYYEKVAGELEKFLDQAGESRRINRDKLLGVGISMPGIIDKENARLIRSHILQVSDINLEVISRLIHYPVHFENDANSAAIAELQGTDRNAVYLSLSNTVGGSVYLDNTIYAGDHFRSAEFGHMIIHPGGKPCYCKKRGCVDPYCSAGVLSSFAGEDAGLADFFQLLEQGDREAMEIWDTYLEDLSIVITNLRMAFDCDIVLGGYVGGYLKQYMSKLEHKVMAYNMFDNDTLYLRTCGYEKEASAVGIAMTFLDEYFRTLI</sequence>
<dbReference type="Gene3D" id="1.10.10.10">
    <property type="entry name" value="Winged helix-like DNA-binding domain superfamily/Winged helix DNA-binding domain"/>
    <property type="match status" value="1"/>
</dbReference>
<dbReference type="EMBL" id="ADLK01000020">
    <property type="protein sequence ID" value="KMW19779.1"/>
    <property type="molecule type" value="Genomic_DNA"/>
</dbReference>
<dbReference type="Gene3D" id="3.30.420.40">
    <property type="match status" value="2"/>
</dbReference>
<keyword evidence="3" id="KW-0859">Xylose metabolism</keyword>
<dbReference type="PANTHER" id="PTHR18964">
    <property type="entry name" value="ROK (REPRESSOR, ORF, KINASE) FAMILY"/>
    <property type="match status" value="1"/>
</dbReference>
<evidence type="ECO:0000256" key="2">
    <source>
        <dbReference type="ARBA" id="ARBA00006479"/>
    </source>
</evidence>